<comment type="caution">
    <text evidence="1">The sequence shown here is derived from an EMBL/GenBank/DDBJ whole genome shotgun (WGS) entry which is preliminary data.</text>
</comment>
<organism evidence="1 2">
    <name type="scientific">Nocardioides pocheonensis</name>
    <dbReference type="NCBI Taxonomy" id="661485"/>
    <lineage>
        <taxon>Bacteria</taxon>
        <taxon>Bacillati</taxon>
        <taxon>Actinomycetota</taxon>
        <taxon>Actinomycetes</taxon>
        <taxon>Propionibacteriales</taxon>
        <taxon>Nocardioidaceae</taxon>
        <taxon>Nocardioides</taxon>
    </lineage>
</organism>
<dbReference type="Proteomes" id="UP000279994">
    <property type="component" value="Unassembled WGS sequence"/>
</dbReference>
<protein>
    <submittedName>
        <fullName evidence="1">Uncharacterized protein</fullName>
    </submittedName>
</protein>
<keyword evidence="2" id="KW-1185">Reference proteome</keyword>
<evidence type="ECO:0000313" key="2">
    <source>
        <dbReference type="Proteomes" id="UP000279994"/>
    </source>
</evidence>
<dbReference type="AlphaFoldDB" id="A0A3N0GLC6"/>
<gene>
    <name evidence="1" type="ORF">EFL26_15895</name>
</gene>
<dbReference type="RefSeq" id="WP_123223896.1">
    <property type="nucleotide sequence ID" value="NZ_RJSF01000041.1"/>
</dbReference>
<reference evidence="1 2" key="1">
    <citation type="submission" date="2018-11" db="EMBL/GenBank/DDBJ databases">
        <authorList>
            <person name="Li F."/>
        </authorList>
    </citation>
    <scope>NUCLEOTIDE SEQUENCE [LARGE SCALE GENOMIC DNA]</scope>
    <source>
        <strain evidence="1 2">Gsoil 818</strain>
    </source>
</reference>
<dbReference type="EMBL" id="RJSF01000041">
    <property type="protein sequence ID" value="RNM13294.1"/>
    <property type="molecule type" value="Genomic_DNA"/>
</dbReference>
<evidence type="ECO:0000313" key="1">
    <source>
        <dbReference type="EMBL" id="RNM13294.1"/>
    </source>
</evidence>
<name>A0A3N0GLC6_9ACTN</name>
<sequence>MTFDHGSAFVEGPKTEARRRLAACGDTSPIWTARRNAWATSTEAASRLLDQLEARNAPTVVEDSAQSGLTFSEAQAANHLPDAGLW</sequence>
<accession>A0A3N0GLC6</accession>
<proteinExistence type="predicted"/>
<dbReference type="OrthoDB" id="9867887at2"/>